<protein>
    <recommendedName>
        <fullName evidence="7">Ubiquitin-like domain-containing protein</fullName>
    </recommendedName>
</protein>
<dbReference type="GO" id="GO:0046873">
    <property type="term" value="F:metal ion transmembrane transporter activity"/>
    <property type="evidence" value="ECO:0007669"/>
    <property type="project" value="InterPro"/>
</dbReference>
<organism evidence="8 9">
    <name type="scientific">Conoideocrella luteorostrata</name>
    <dbReference type="NCBI Taxonomy" id="1105319"/>
    <lineage>
        <taxon>Eukaryota</taxon>
        <taxon>Fungi</taxon>
        <taxon>Dikarya</taxon>
        <taxon>Ascomycota</taxon>
        <taxon>Pezizomycotina</taxon>
        <taxon>Sordariomycetes</taxon>
        <taxon>Hypocreomycetidae</taxon>
        <taxon>Hypocreales</taxon>
        <taxon>Clavicipitaceae</taxon>
        <taxon>Conoideocrella</taxon>
    </lineage>
</organism>
<evidence type="ECO:0000256" key="1">
    <source>
        <dbReference type="ARBA" id="ARBA00004141"/>
    </source>
</evidence>
<feature type="transmembrane region" description="Helical" evidence="6">
    <location>
        <begin position="1165"/>
        <end position="1188"/>
    </location>
</feature>
<evidence type="ECO:0000256" key="4">
    <source>
        <dbReference type="ARBA" id="ARBA00023136"/>
    </source>
</evidence>
<dbReference type="Pfam" id="PF22893">
    <property type="entry name" value="ULD_2"/>
    <property type="match status" value="1"/>
</dbReference>
<feature type="region of interest" description="Disordered" evidence="5">
    <location>
        <begin position="102"/>
        <end position="137"/>
    </location>
</feature>
<proteinExistence type="predicted"/>
<evidence type="ECO:0000256" key="6">
    <source>
        <dbReference type="SAM" id="Phobius"/>
    </source>
</evidence>
<evidence type="ECO:0000256" key="5">
    <source>
        <dbReference type="SAM" id="MobiDB-lite"/>
    </source>
</evidence>
<name>A0AAJ0D083_9HYPO</name>
<evidence type="ECO:0000259" key="7">
    <source>
        <dbReference type="Pfam" id="PF22893"/>
    </source>
</evidence>
<evidence type="ECO:0000313" key="9">
    <source>
        <dbReference type="Proteomes" id="UP001251528"/>
    </source>
</evidence>
<evidence type="ECO:0000313" key="8">
    <source>
        <dbReference type="EMBL" id="KAK2612698.1"/>
    </source>
</evidence>
<gene>
    <name evidence="8" type="ORF">QQS21_001315</name>
</gene>
<feature type="transmembrane region" description="Helical" evidence="6">
    <location>
        <begin position="1203"/>
        <end position="1224"/>
    </location>
</feature>
<reference evidence="8" key="1">
    <citation type="submission" date="2023-06" db="EMBL/GenBank/DDBJ databases">
        <title>Conoideocrella luteorostrata (Hypocreales: Clavicipitaceae), a potential biocontrol fungus for elongate hemlock scale in United States Christmas tree production areas.</title>
        <authorList>
            <person name="Barrett H."/>
            <person name="Lovett B."/>
            <person name="Macias A.M."/>
            <person name="Stajich J.E."/>
            <person name="Kasson M.T."/>
        </authorList>
    </citation>
    <scope>NUCLEOTIDE SEQUENCE</scope>
    <source>
        <strain evidence="8">ARSEF 14590</strain>
    </source>
</reference>
<feature type="compositionally biased region" description="Polar residues" evidence="5">
    <location>
        <begin position="257"/>
        <end position="276"/>
    </location>
</feature>
<dbReference type="GO" id="GO:0016020">
    <property type="term" value="C:membrane"/>
    <property type="evidence" value="ECO:0007669"/>
    <property type="project" value="UniProtKB-SubCell"/>
</dbReference>
<dbReference type="Gene3D" id="1.20.58.340">
    <property type="entry name" value="Magnesium transport protein CorA, transmembrane region"/>
    <property type="match status" value="1"/>
</dbReference>
<feature type="region of interest" description="Disordered" evidence="5">
    <location>
        <begin position="257"/>
        <end position="309"/>
    </location>
</feature>
<feature type="compositionally biased region" description="Pro residues" evidence="5">
    <location>
        <begin position="102"/>
        <end position="113"/>
    </location>
</feature>
<dbReference type="InterPro" id="IPR045863">
    <property type="entry name" value="CorA_TM1_TM2"/>
</dbReference>
<feature type="transmembrane region" description="Helical" evidence="6">
    <location>
        <begin position="1004"/>
        <end position="1024"/>
    </location>
</feature>
<dbReference type="Proteomes" id="UP001251528">
    <property type="component" value="Unassembled WGS sequence"/>
</dbReference>
<feature type="domain" description="Ubiquitin-like" evidence="7">
    <location>
        <begin position="11"/>
        <end position="93"/>
    </location>
</feature>
<comment type="subcellular location">
    <subcellularLocation>
        <location evidence="1">Membrane</location>
        <topology evidence="1">Multi-pass membrane protein</topology>
    </subcellularLocation>
</comment>
<dbReference type="InterPro" id="IPR054464">
    <property type="entry name" value="ULD_fung"/>
</dbReference>
<keyword evidence="9" id="KW-1185">Reference proteome</keyword>
<evidence type="ECO:0000256" key="3">
    <source>
        <dbReference type="ARBA" id="ARBA00022989"/>
    </source>
</evidence>
<evidence type="ECO:0000256" key="2">
    <source>
        <dbReference type="ARBA" id="ARBA00022692"/>
    </source>
</evidence>
<dbReference type="InterPro" id="IPR002523">
    <property type="entry name" value="MgTranspt_CorA/ZnTranspt_ZntB"/>
</dbReference>
<dbReference type="AlphaFoldDB" id="A0AAJ0D083"/>
<sequence length="1270" mass="142162">MTEPAMTEADQQAPVHFKDAIGRKFTFPFKMVRTWKAMRELVQSAFLHVDVLGPIVLKGQFDLIGPNDEIILPAVWDSVIQPGMSIIMTMWPIDKLTQLVPLPPPNRPMPPASQQPAANAAQVHPKSTPLPSAPADHALNENLEEPREITKANSSALLSFLSGKPSKNKGKSSKLIAKPARQAKSPRRMAHMPASAFEPPNKGLPPRFIYLGENKTTGQPVEGLNIPRRASKTVGHILPQGSMPPPGRKIRYASKSNVRFSSPPTGLNRQYTTSKSPGLPGPPAAVYHSDSSSDSSSESDGDESLLSADSRSNARCAGLIIRTRRQSRERRLLRQPTFSVLEPDPTPVERHDFSSARVYPDDISPGSIALELTKYSGHSPSEPNLSGADKITWLHVSRKFMDFDEFEHIALHNDTLAATQDNRQAMESVFKVLYDKKLAKSRENWFVQSGTVIRCDVDSGEECVASATFVSIPQVQVDPFNENFDTKFHKGVCVPRKLHETFNPHDTSFECDKNQAFRKQDGAAADEILWICETWILIVDSVGILSYGSRRRRPVLEENINIRESPQRTLEDKIIHVVTSDYVQFHVPFVQCETFFKLQCSIMSKLKAVKNRSILFGNNVELLDSNNFELLDSNGEPLTAKSWSNITKKTWQGVIRIKVRLVEDVISSSSSDSSLSLDVYSDASTEESIIVEIGKDDNNDDEFFGIHKDSAAESDSGESFTLPELLPIVPPFLAWSIVGRSSSSLDATNRENQNQNDDDWKEAIRACLLRIETALIERHHPHVATLQEKFPSLNFNHGTVQVGLDNIGLHIDSMSTPKKIQHRSQTPGCSVEELSSIYKDYLLGSILALEAFTPKREDASLLSLYYSALSEGTQYLKLEQNDHGPRKYVITRKPIPIPGYKYLQPPLAQTGCDECKCETVYDSVDEAMDHLRRKHCSDTTSETRLKEYLLPLSTAAEARLNREYRDVLSMCRDTMLEIAKKARDIQEGVVFDDHFRPPPQGVPYALLKALQLAVAFVCTTPILLNDLQTFYKQTIYQDELNSIAPNRQLREKYQVLKITSSEIESLMKAAERALISSAESRKDEDVVKFFSSTGPHGLAILMVSNILEEPVYNNMNTAELYRNYTSSLKIKEQHNIINYNIEQASKLIDIVNSSSEITKDDHNRAIFVFTVVTVVFLPLGFVAAYLSMNGGPSNQGWDDTQRLFWRISVPLAVGVGIFCVTVAWQDSKAQAIRHWIVDQVNLLKNRFQPRAGSSAPSEIKNKVEYEGQKV</sequence>
<feature type="region of interest" description="Disordered" evidence="5">
    <location>
        <begin position="160"/>
        <end position="201"/>
    </location>
</feature>
<dbReference type="SUPFAM" id="SSF144083">
    <property type="entry name" value="Magnesium transport protein CorA, transmembrane region"/>
    <property type="match status" value="1"/>
</dbReference>
<dbReference type="Pfam" id="PF01544">
    <property type="entry name" value="CorA"/>
    <property type="match status" value="1"/>
</dbReference>
<keyword evidence="3 6" id="KW-1133">Transmembrane helix</keyword>
<keyword evidence="2 6" id="KW-0812">Transmembrane</keyword>
<keyword evidence="4 6" id="KW-0472">Membrane</keyword>
<comment type="caution">
    <text evidence="8">The sequence shown here is derived from an EMBL/GenBank/DDBJ whole genome shotgun (WGS) entry which is preliminary data.</text>
</comment>
<accession>A0AAJ0D083</accession>
<dbReference type="EMBL" id="JASWJB010000013">
    <property type="protein sequence ID" value="KAK2612698.1"/>
    <property type="molecule type" value="Genomic_DNA"/>
</dbReference>